<accession>A0A0Q3HMD2</accession>
<evidence type="ECO:0000313" key="8">
    <source>
        <dbReference type="Proteomes" id="UP000008810"/>
    </source>
</evidence>
<evidence type="ECO:0000313" key="7">
    <source>
        <dbReference type="EnsemblPlants" id="KQK23829"/>
    </source>
</evidence>
<evidence type="ECO:0000256" key="3">
    <source>
        <dbReference type="ARBA" id="ARBA00038471"/>
    </source>
</evidence>
<proteinExistence type="inferred from homology"/>
<reference evidence="6" key="2">
    <citation type="submission" date="2017-06" db="EMBL/GenBank/DDBJ databases">
        <title>WGS assembly of Brachypodium distachyon.</title>
        <authorList>
            <consortium name="The International Brachypodium Initiative"/>
            <person name="Lucas S."/>
            <person name="Harmon-Smith M."/>
            <person name="Lail K."/>
            <person name="Tice H."/>
            <person name="Grimwood J."/>
            <person name="Bruce D."/>
            <person name="Barry K."/>
            <person name="Shu S."/>
            <person name="Lindquist E."/>
            <person name="Wang M."/>
            <person name="Pitluck S."/>
            <person name="Vogel J.P."/>
            <person name="Garvin D.F."/>
            <person name="Mockler T.C."/>
            <person name="Schmutz J."/>
            <person name="Rokhsar D."/>
            <person name="Bevan M.W."/>
        </authorList>
    </citation>
    <scope>NUCLEOTIDE SEQUENCE</scope>
    <source>
        <strain evidence="6">Bd21</strain>
    </source>
</reference>
<keyword evidence="1 4" id="KW-0732">Signal</keyword>
<comment type="similarity">
    <text evidence="3">Belongs to the PMEI family.</text>
</comment>
<keyword evidence="2" id="KW-1015">Disulfide bond</keyword>
<keyword evidence="8" id="KW-1185">Reference proteome</keyword>
<reference evidence="6 7" key="1">
    <citation type="journal article" date="2010" name="Nature">
        <title>Genome sequencing and analysis of the model grass Brachypodium distachyon.</title>
        <authorList>
            <consortium name="International Brachypodium Initiative"/>
        </authorList>
    </citation>
    <scope>NUCLEOTIDE SEQUENCE [LARGE SCALE GENOMIC DNA]</scope>
    <source>
        <strain evidence="6 7">Bd21</strain>
    </source>
</reference>
<dbReference type="PANTHER" id="PTHR35357:SF12">
    <property type="entry name" value="PECTINESTERASE INHIBITOR DOMAIN-CONTAINING PROTEIN"/>
    <property type="match status" value="1"/>
</dbReference>
<dbReference type="AlphaFoldDB" id="A0A0Q3HMD2"/>
<dbReference type="PROSITE" id="PS51257">
    <property type="entry name" value="PROKAR_LIPOPROTEIN"/>
    <property type="match status" value="1"/>
</dbReference>
<dbReference type="InterPro" id="IPR035513">
    <property type="entry name" value="Invertase/methylesterase_inhib"/>
</dbReference>
<reference evidence="7" key="3">
    <citation type="submission" date="2018-08" db="UniProtKB">
        <authorList>
            <consortium name="EnsemblPlants"/>
        </authorList>
    </citation>
    <scope>IDENTIFICATION</scope>
    <source>
        <strain evidence="7">cv. Bd21</strain>
    </source>
</reference>
<dbReference type="InParanoid" id="A0A0Q3HMD2"/>
<dbReference type="Pfam" id="PF04043">
    <property type="entry name" value="PMEI"/>
    <property type="match status" value="1"/>
</dbReference>
<protein>
    <recommendedName>
        <fullName evidence="5">Pectinesterase inhibitor domain-containing protein</fullName>
    </recommendedName>
</protein>
<dbReference type="EMBL" id="CM000880">
    <property type="protein sequence ID" value="KQK23829.1"/>
    <property type="molecule type" value="Genomic_DNA"/>
</dbReference>
<dbReference type="InterPro" id="IPR006501">
    <property type="entry name" value="Pectinesterase_inhib_dom"/>
</dbReference>
<feature type="signal peptide" evidence="4">
    <location>
        <begin position="1"/>
        <end position="28"/>
    </location>
</feature>
<dbReference type="STRING" id="15368.A0A0Q3HMD2"/>
<name>A0A0Q3HMD2_BRADI</name>
<dbReference type="Gene3D" id="1.20.140.40">
    <property type="entry name" value="Invertase/pectin methylesterase inhibitor family protein"/>
    <property type="match status" value="1"/>
</dbReference>
<organism evidence="6">
    <name type="scientific">Brachypodium distachyon</name>
    <name type="common">Purple false brome</name>
    <name type="synonym">Trachynia distachya</name>
    <dbReference type="NCBI Taxonomy" id="15368"/>
    <lineage>
        <taxon>Eukaryota</taxon>
        <taxon>Viridiplantae</taxon>
        <taxon>Streptophyta</taxon>
        <taxon>Embryophyta</taxon>
        <taxon>Tracheophyta</taxon>
        <taxon>Spermatophyta</taxon>
        <taxon>Magnoliopsida</taxon>
        <taxon>Liliopsida</taxon>
        <taxon>Poales</taxon>
        <taxon>Poaceae</taxon>
        <taxon>BOP clade</taxon>
        <taxon>Pooideae</taxon>
        <taxon>Stipodae</taxon>
        <taxon>Brachypodieae</taxon>
        <taxon>Brachypodium</taxon>
    </lineage>
</organism>
<evidence type="ECO:0000259" key="5">
    <source>
        <dbReference type="Pfam" id="PF04043"/>
    </source>
</evidence>
<dbReference type="PANTHER" id="PTHR35357">
    <property type="entry name" value="OS02G0537100 PROTEIN"/>
    <property type="match status" value="1"/>
</dbReference>
<dbReference type="GO" id="GO:0004857">
    <property type="term" value="F:enzyme inhibitor activity"/>
    <property type="evidence" value="ECO:0007669"/>
    <property type="project" value="InterPro"/>
</dbReference>
<evidence type="ECO:0000256" key="1">
    <source>
        <dbReference type="ARBA" id="ARBA00022729"/>
    </source>
</evidence>
<evidence type="ECO:0000313" key="6">
    <source>
        <dbReference type="EMBL" id="KQK23829.1"/>
    </source>
</evidence>
<dbReference type="SUPFAM" id="SSF101148">
    <property type="entry name" value="Plant invertase/pectin methylesterase inhibitor"/>
    <property type="match status" value="1"/>
</dbReference>
<feature type="domain" description="Pectinesterase inhibitor" evidence="5">
    <location>
        <begin position="48"/>
        <end position="188"/>
    </location>
</feature>
<evidence type="ECO:0000256" key="4">
    <source>
        <dbReference type="SAM" id="SignalP"/>
    </source>
</evidence>
<dbReference type="Gramene" id="KQK23829">
    <property type="protein sequence ID" value="KQK23829"/>
    <property type="gene ID" value="BRADI_1g76393v3"/>
</dbReference>
<evidence type="ECO:0000256" key="2">
    <source>
        <dbReference type="ARBA" id="ARBA00023157"/>
    </source>
</evidence>
<feature type="chain" id="PRO_5033725103" description="Pectinesterase inhibitor domain-containing protein" evidence="4">
    <location>
        <begin position="29"/>
        <end position="222"/>
    </location>
</feature>
<dbReference type="EnsemblPlants" id="KQK23829">
    <property type="protein sequence ID" value="KQK23829"/>
    <property type="gene ID" value="BRADI_1g76393v3"/>
</dbReference>
<sequence length="222" mass="23182">MRTPRALVVLATATVAAALAIACRPAHAAAPGHPPTTRDTTTLLWTVAIDETCKAVHSVDRLANAGFCRAHLVTRPNARAAAAGGTSALAELAAAAGASHASDAAREIWRALRLLRRDGGDEGRAATGPGAVWRRALERCGTLYGAVRARYEAARDAVAEGRYGDVATELGGVPAIAQLCEAGFLGPGSSSRPPHWLEDYEVFNTQFAHLAVAITSLIKDKE</sequence>
<gene>
    <name evidence="6" type="ORF">BRADI_1g76393v3</name>
</gene>
<dbReference type="OrthoDB" id="721321at2759"/>
<dbReference type="Proteomes" id="UP000008810">
    <property type="component" value="Chromosome 1"/>
</dbReference>